<dbReference type="PANTHER" id="PTHR30026:SF20">
    <property type="entry name" value="OUTER MEMBRANE PROTEIN TOLC"/>
    <property type="match status" value="1"/>
</dbReference>
<evidence type="ECO:0000256" key="8">
    <source>
        <dbReference type="SAM" id="Coils"/>
    </source>
</evidence>
<comment type="subcellular location">
    <subcellularLocation>
        <location evidence="1">Cell outer membrane</location>
    </subcellularLocation>
</comment>
<gene>
    <name evidence="9" type="ORF">NIASO_09990</name>
</gene>
<dbReference type="eggNOG" id="COG1538">
    <property type="taxonomic scope" value="Bacteria"/>
</dbReference>
<keyword evidence="4" id="KW-1134">Transmembrane beta strand</keyword>
<dbReference type="HOGENOM" id="CLU_044987_0_0_10"/>
<accession>W0F7Y0</accession>
<evidence type="ECO:0000256" key="2">
    <source>
        <dbReference type="ARBA" id="ARBA00007613"/>
    </source>
</evidence>
<name>W0F7Y0_9BACT</name>
<evidence type="ECO:0000313" key="9">
    <source>
        <dbReference type="EMBL" id="AHF17564.1"/>
    </source>
</evidence>
<dbReference type="Pfam" id="PF02321">
    <property type="entry name" value="OEP"/>
    <property type="match status" value="1"/>
</dbReference>
<evidence type="ECO:0000256" key="7">
    <source>
        <dbReference type="ARBA" id="ARBA00023237"/>
    </source>
</evidence>
<keyword evidence="8" id="KW-0175">Coiled coil</keyword>
<sequence length="456" mass="50172">MGMGLLLLWGGGSASAQTHLTLLDLIAASKTNLPLLKQKQALVNAAQARFTATKHSFLPVIAGADEVNIGTDNSLSGALFSMGLIPSASGGITAANNMQAATGNIAVVSGDYSLVNFGLNQAKINAAQSDIQLNQADLSKDLYTVKAKLVLLYLNLLKYEIKLTTDQQNIDRYTSIYKVIYALSGSGLIAGADSSMANAELSKANIGYNQTLGIINQYKEQLAFLTGLPAQQINVDTSFYGHLHPVPPVMNFPIDSIHNPVLEYYQMRTNSFRVNEALIRKSFLPRLHLMASAWARGSSIQYSNDYQPLATGLGYQRYNYLAGIALTYNFLNGIYKKDRLSENRYATEASNQEWEQERQALQSQTLQADNELQTARANLKQIPVQLGSAQVVYRQKMAQYKAGLISLIDLTNASFVLYRSQIDYIESNTDWYLALLNKAVATGTLDQFIQSLNLEY</sequence>
<evidence type="ECO:0000256" key="1">
    <source>
        <dbReference type="ARBA" id="ARBA00004442"/>
    </source>
</evidence>
<evidence type="ECO:0000256" key="5">
    <source>
        <dbReference type="ARBA" id="ARBA00022692"/>
    </source>
</evidence>
<reference evidence="9 10" key="1">
    <citation type="submission" date="2013-12" db="EMBL/GenBank/DDBJ databases">
        <authorList>
            <consortium name="DOE Joint Genome Institute"/>
            <person name="Eisen J."/>
            <person name="Huntemann M."/>
            <person name="Han J."/>
            <person name="Chen A."/>
            <person name="Kyrpides N."/>
            <person name="Mavromatis K."/>
            <person name="Markowitz V."/>
            <person name="Palaniappan K."/>
            <person name="Ivanova N."/>
            <person name="Schaumberg A."/>
            <person name="Pati A."/>
            <person name="Liolios K."/>
            <person name="Nordberg H.P."/>
            <person name="Cantor M.N."/>
            <person name="Hua S.X."/>
            <person name="Woyke T."/>
        </authorList>
    </citation>
    <scope>NUCLEOTIDE SEQUENCE [LARGE SCALE GENOMIC DNA]</scope>
    <source>
        <strain evidence="10">DSM 19437</strain>
    </source>
</reference>
<comment type="similarity">
    <text evidence="2">Belongs to the outer membrane factor (OMF) (TC 1.B.17) family.</text>
</comment>
<dbReference type="Gene3D" id="1.20.1600.10">
    <property type="entry name" value="Outer membrane efflux proteins (OEP)"/>
    <property type="match status" value="1"/>
</dbReference>
<protein>
    <recommendedName>
        <fullName evidence="11">Transporter</fullName>
    </recommendedName>
</protein>
<dbReference type="EMBL" id="CP007035">
    <property type="protein sequence ID" value="AHF17564.1"/>
    <property type="molecule type" value="Genomic_DNA"/>
</dbReference>
<dbReference type="KEGG" id="nso:NIASO_09990"/>
<dbReference type="GO" id="GO:0015288">
    <property type="term" value="F:porin activity"/>
    <property type="evidence" value="ECO:0007669"/>
    <property type="project" value="TreeGrafter"/>
</dbReference>
<dbReference type="Proteomes" id="UP000003586">
    <property type="component" value="Chromosome"/>
</dbReference>
<evidence type="ECO:0008006" key="11">
    <source>
        <dbReference type="Google" id="ProtNLM"/>
    </source>
</evidence>
<keyword evidence="3" id="KW-0813">Transport</keyword>
<organism evidence="9 10">
    <name type="scientific">Niabella soli DSM 19437</name>
    <dbReference type="NCBI Taxonomy" id="929713"/>
    <lineage>
        <taxon>Bacteria</taxon>
        <taxon>Pseudomonadati</taxon>
        <taxon>Bacteroidota</taxon>
        <taxon>Chitinophagia</taxon>
        <taxon>Chitinophagales</taxon>
        <taxon>Chitinophagaceae</taxon>
        <taxon>Niabella</taxon>
    </lineage>
</organism>
<proteinExistence type="inferred from homology"/>
<dbReference type="AlphaFoldDB" id="W0F7Y0"/>
<dbReference type="GO" id="GO:1990281">
    <property type="term" value="C:efflux pump complex"/>
    <property type="evidence" value="ECO:0007669"/>
    <property type="project" value="TreeGrafter"/>
</dbReference>
<feature type="coiled-coil region" evidence="8">
    <location>
        <begin position="337"/>
        <end position="378"/>
    </location>
</feature>
<dbReference type="STRING" id="929713.NIASO_09990"/>
<keyword evidence="5" id="KW-0812">Transmembrane</keyword>
<dbReference type="InterPro" id="IPR051906">
    <property type="entry name" value="TolC-like"/>
</dbReference>
<keyword evidence="7" id="KW-0998">Cell outer membrane</keyword>
<keyword evidence="6" id="KW-0472">Membrane</keyword>
<keyword evidence="10" id="KW-1185">Reference proteome</keyword>
<evidence type="ECO:0000256" key="3">
    <source>
        <dbReference type="ARBA" id="ARBA00022448"/>
    </source>
</evidence>
<dbReference type="SUPFAM" id="SSF56954">
    <property type="entry name" value="Outer membrane efflux proteins (OEP)"/>
    <property type="match status" value="1"/>
</dbReference>
<evidence type="ECO:0000256" key="6">
    <source>
        <dbReference type="ARBA" id="ARBA00023136"/>
    </source>
</evidence>
<evidence type="ECO:0000313" key="10">
    <source>
        <dbReference type="Proteomes" id="UP000003586"/>
    </source>
</evidence>
<dbReference type="GO" id="GO:0015562">
    <property type="term" value="F:efflux transmembrane transporter activity"/>
    <property type="evidence" value="ECO:0007669"/>
    <property type="project" value="InterPro"/>
</dbReference>
<dbReference type="GO" id="GO:0009279">
    <property type="term" value="C:cell outer membrane"/>
    <property type="evidence" value="ECO:0007669"/>
    <property type="project" value="UniProtKB-SubCell"/>
</dbReference>
<evidence type="ECO:0000256" key="4">
    <source>
        <dbReference type="ARBA" id="ARBA00022452"/>
    </source>
</evidence>
<dbReference type="PANTHER" id="PTHR30026">
    <property type="entry name" value="OUTER MEMBRANE PROTEIN TOLC"/>
    <property type="match status" value="1"/>
</dbReference>
<dbReference type="InterPro" id="IPR003423">
    <property type="entry name" value="OMP_efflux"/>
</dbReference>